<dbReference type="Proteomes" id="UP000305517">
    <property type="component" value="Unassembled WGS sequence"/>
</dbReference>
<feature type="coiled-coil region" evidence="1">
    <location>
        <begin position="388"/>
        <end position="489"/>
    </location>
</feature>
<accession>A0A5R8WJL1</accession>
<feature type="coiled-coil region" evidence="1">
    <location>
        <begin position="131"/>
        <end position="159"/>
    </location>
</feature>
<dbReference type="Gene3D" id="2.40.50.140">
    <property type="entry name" value="Nucleic acid-binding proteins"/>
    <property type="match status" value="2"/>
</dbReference>
<dbReference type="CDD" id="cd04465">
    <property type="entry name" value="S1_RPS1_repeat_ec2_hs2"/>
    <property type="match status" value="1"/>
</dbReference>
<dbReference type="PANTHER" id="PTHR47559">
    <property type="entry name" value="OS03G0844900 PROTEIN"/>
    <property type="match status" value="1"/>
</dbReference>
<dbReference type="SMART" id="SM00316">
    <property type="entry name" value="S1"/>
    <property type="match status" value="3"/>
</dbReference>
<dbReference type="CDD" id="cd06223">
    <property type="entry name" value="PRTases_typeI"/>
    <property type="match status" value="1"/>
</dbReference>
<dbReference type="SUPFAM" id="SSF50249">
    <property type="entry name" value="Nucleic acid-binding proteins"/>
    <property type="match status" value="2"/>
</dbReference>
<sequence>MEDFTATDPVIRAADTALPLKGLTALGRIELPVLLTRGSTAARPRPVTPGAALDVVKAHLEVRDIVQAEVLRRNTGGYVAQVLGREAFIPGSHSTVKMATVASEDDPLVGKTIPVLILEIKPVSKQLVVSHREAKQELAAREREAAEAARMARQQAREALMQQRALEMSLVSIGHIIEGQVDYCNPKFIALRAGALTIRVGLDELGWGRDHPVPELGDIKQVVITSRDEEKMLLHGSIRLLTPDPWLSAEVNYPPQKESVAKVINIANFGLFVELEPGVEGLLHRSAIPDAPADVELKDHFSVGDEALVLIEHVDAAQRRLSVRLPFPLSQWPRFKELLQRLQSTATARDQALAEVESWQAQAAAQVALVEQQQTEHALHQEQWHRQADEFAAALETARLELDAEQKQRQEQQRQQSQQLSVIQTQLEVAQQTVTRLQSSLEATREELSQQQASNRLRLSANQQLEQRLRTAQQQATAAQREAATAKEALRATLSASPGSTSTEQALYARAIQELFYETSSKSGYPYHCLISYLPTRVQATPAQQQDRQCVYNFKDGQNPALVAYRLATTLLRSFSPVVLQQMMLVVIPASTQAKTKSRYQTFCQLLCQLTGIENGYECIQRVVDEEPKKGLVNVNKVNNLRYTDARIPGRHILLFDDVMTSGASFLQNAAALRTHGASQVTGLFLARTVDTRGF</sequence>
<keyword evidence="1" id="KW-0175">Coiled coil</keyword>
<keyword evidence="4" id="KW-1185">Reference proteome</keyword>
<dbReference type="InterPro" id="IPR029057">
    <property type="entry name" value="PRTase-like"/>
</dbReference>
<organism evidence="3 4">
    <name type="scientific">Hymenobacter jeollabukensis</name>
    <dbReference type="NCBI Taxonomy" id="2025313"/>
    <lineage>
        <taxon>Bacteria</taxon>
        <taxon>Pseudomonadati</taxon>
        <taxon>Bacteroidota</taxon>
        <taxon>Cytophagia</taxon>
        <taxon>Cytophagales</taxon>
        <taxon>Hymenobacteraceae</taxon>
        <taxon>Hymenobacter</taxon>
    </lineage>
</organism>
<dbReference type="PANTHER" id="PTHR47559:SF1">
    <property type="entry name" value="OS03G0844900 PROTEIN"/>
    <property type="match status" value="1"/>
</dbReference>
<feature type="domain" description="S1 motif" evidence="2">
    <location>
        <begin position="63"/>
        <end position="132"/>
    </location>
</feature>
<dbReference type="PROSITE" id="PS50126">
    <property type="entry name" value="S1"/>
    <property type="match status" value="2"/>
</dbReference>
<dbReference type="InterPro" id="IPR012340">
    <property type="entry name" value="NA-bd_OB-fold"/>
</dbReference>
<evidence type="ECO:0000313" key="4">
    <source>
        <dbReference type="Proteomes" id="UP000305517"/>
    </source>
</evidence>
<proteinExistence type="predicted"/>
<dbReference type="InterPro" id="IPR000836">
    <property type="entry name" value="PRTase_dom"/>
</dbReference>
<dbReference type="Pfam" id="PF00575">
    <property type="entry name" value="S1"/>
    <property type="match status" value="2"/>
</dbReference>
<evidence type="ECO:0000313" key="3">
    <source>
        <dbReference type="EMBL" id="TLM88870.1"/>
    </source>
</evidence>
<dbReference type="InterPro" id="IPR052757">
    <property type="entry name" value="Ribosomal_protein_S1"/>
</dbReference>
<comment type="caution">
    <text evidence="3">The sequence shown here is derived from an EMBL/GenBank/DDBJ whole genome shotgun (WGS) entry which is preliminary data.</text>
</comment>
<reference evidence="3 4" key="1">
    <citation type="submission" date="2019-05" db="EMBL/GenBank/DDBJ databases">
        <title>Hymenobacter edaphi sp. nov., isolated from abandoned arsenic-contaminated farmland soil.</title>
        <authorList>
            <person name="Nie L."/>
        </authorList>
    </citation>
    <scope>NUCLEOTIDE SEQUENCE [LARGE SCALE GENOMIC DNA]</scope>
    <source>
        <strain evidence="3 4">1-3-3-8</strain>
    </source>
</reference>
<name>A0A5R8WJL1_9BACT</name>
<gene>
    <name evidence="3" type="ORF">FDY95_22065</name>
</gene>
<evidence type="ECO:0000256" key="1">
    <source>
        <dbReference type="SAM" id="Coils"/>
    </source>
</evidence>
<dbReference type="OrthoDB" id="1071266at2"/>
<dbReference type="SUPFAM" id="SSF53271">
    <property type="entry name" value="PRTase-like"/>
    <property type="match status" value="1"/>
</dbReference>
<dbReference type="CDD" id="cd00164">
    <property type="entry name" value="S1_like"/>
    <property type="match status" value="1"/>
</dbReference>
<dbReference type="RefSeq" id="WP_138081092.1">
    <property type="nucleotide sequence ID" value="NZ_VAJM01000015.1"/>
</dbReference>
<dbReference type="InterPro" id="IPR003029">
    <property type="entry name" value="S1_domain"/>
</dbReference>
<protein>
    <submittedName>
        <fullName evidence="3">S1 RNA-binding domain-containing protein</fullName>
    </submittedName>
</protein>
<feature type="domain" description="S1 motif" evidence="2">
    <location>
        <begin position="256"/>
        <end position="326"/>
    </location>
</feature>
<dbReference type="AlphaFoldDB" id="A0A5R8WJL1"/>
<evidence type="ECO:0000259" key="2">
    <source>
        <dbReference type="PROSITE" id="PS50126"/>
    </source>
</evidence>
<dbReference type="GO" id="GO:0003676">
    <property type="term" value="F:nucleic acid binding"/>
    <property type="evidence" value="ECO:0007669"/>
    <property type="project" value="InterPro"/>
</dbReference>
<dbReference type="EMBL" id="VAJM01000015">
    <property type="protein sequence ID" value="TLM88870.1"/>
    <property type="molecule type" value="Genomic_DNA"/>
</dbReference>
<dbReference type="Gene3D" id="3.40.50.2020">
    <property type="match status" value="1"/>
</dbReference>